<keyword evidence="4" id="KW-1185">Reference proteome</keyword>
<evidence type="ECO:0000313" key="4">
    <source>
        <dbReference type="Proteomes" id="UP000715095"/>
    </source>
</evidence>
<comment type="caution">
    <text evidence="3">The sequence shown here is derived from an EMBL/GenBank/DDBJ whole genome shotgun (WGS) entry which is preliminary data.</text>
</comment>
<feature type="compositionally biased region" description="Basic and acidic residues" evidence="1">
    <location>
        <begin position="1"/>
        <end position="14"/>
    </location>
</feature>
<feature type="transmembrane region" description="Helical" evidence="2">
    <location>
        <begin position="76"/>
        <end position="98"/>
    </location>
</feature>
<keyword evidence="2" id="KW-1133">Transmembrane helix</keyword>
<keyword evidence="2" id="KW-0812">Transmembrane</keyword>
<feature type="region of interest" description="Disordered" evidence="1">
    <location>
        <begin position="1"/>
        <end position="34"/>
    </location>
</feature>
<reference evidence="3 4" key="1">
    <citation type="journal article" date="2021" name="Sci. Rep.">
        <title>The distribution of antibiotic resistance genes in chicken gut microbiota commensals.</title>
        <authorList>
            <person name="Juricova H."/>
            <person name="Matiasovicova J."/>
            <person name="Kubasova T."/>
            <person name="Cejkova D."/>
            <person name="Rychlik I."/>
        </authorList>
    </citation>
    <scope>NUCLEOTIDE SEQUENCE [LARGE SCALE GENOMIC DNA]</scope>
    <source>
        <strain evidence="3 4">An829</strain>
    </source>
</reference>
<protein>
    <submittedName>
        <fullName evidence="3">Uncharacterized protein</fullName>
    </submittedName>
</protein>
<dbReference type="RefSeq" id="WP_205103843.1">
    <property type="nucleotide sequence ID" value="NZ_JACJJC010000015.1"/>
</dbReference>
<evidence type="ECO:0000256" key="1">
    <source>
        <dbReference type="SAM" id="MobiDB-lite"/>
    </source>
</evidence>
<evidence type="ECO:0000256" key="2">
    <source>
        <dbReference type="SAM" id="Phobius"/>
    </source>
</evidence>
<gene>
    <name evidence="3" type="ORF">H6A60_09330</name>
</gene>
<evidence type="ECO:0000313" key="3">
    <source>
        <dbReference type="EMBL" id="MBM6704682.1"/>
    </source>
</evidence>
<dbReference type="EMBL" id="JACJJC010000015">
    <property type="protein sequence ID" value="MBM6704682.1"/>
    <property type="molecule type" value="Genomic_DNA"/>
</dbReference>
<sequence length="126" mass="13671">MSEQLSRTEFRKVESTASSAEASEKALQDDCAERPVKARTEAHNELLTQYLTLTEAAFKRQGFDVCNAQNDLTKNYLWMASLLIAADFALLSASLTVIENEAIESTLRLAVSAGMVLLIASIAASA</sequence>
<feature type="compositionally biased region" description="Basic and acidic residues" evidence="1">
    <location>
        <begin position="22"/>
        <end position="34"/>
    </location>
</feature>
<accession>A0ABS2DU62</accession>
<organism evidence="3 4">
    <name type="scientific">Sutterella massiliensis</name>
    <dbReference type="NCBI Taxonomy" id="1816689"/>
    <lineage>
        <taxon>Bacteria</taxon>
        <taxon>Pseudomonadati</taxon>
        <taxon>Pseudomonadota</taxon>
        <taxon>Betaproteobacteria</taxon>
        <taxon>Burkholderiales</taxon>
        <taxon>Sutterellaceae</taxon>
        <taxon>Sutterella</taxon>
    </lineage>
</organism>
<dbReference type="Proteomes" id="UP000715095">
    <property type="component" value="Unassembled WGS sequence"/>
</dbReference>
<proteinExistence type="predicted"/>
<feature type="transmembrane region" description="Helical" evidence="2">
    <location>
        <begin position="105"/>
        <end position="124"/>
    </location>
</feature>
<keyword evidence="2" id="KW-0472">Membrane</keyword>
<name>A0ABS2DU62_9BURK</name>